<dbReference type="InterPro" id="IPR011051">
    <property type="entry name" value="RmlC_Cupin_sf"/>
</dbReference>
<name>A0A9W7C8K7_9STRA</name>
<dbReference type="SUPFAM" id="SSF51182">
    <property type="entry name" value="RmlC-like cupins"/>
    <property type="match status" value="1"/>
</dbReference>
<evidence type="ECO:0000313" key="3">
    <source>
        <dbReference type="EMBL" id="GMI05267.1"/>
    </source>
</evidence>
<dbReference type="Pfam" id="PF05899">
    <property type="entry name" value="Cupin_3"/>
    <property type="match status" value="1"/>
</dbReference>
<dbReference type="EMBL" id="BRXZ01000108">
    <property type="protein sequence ID" value="GMI05267.1"/>
    <property type="molecule type" value="Genomic_DNA"/>
</dbReference>
<dbReference type="AlphaFoldDB" id="A0A9W7C8K7"/>
<evidence type="ECO:0000313" key="4">
    <source>
        <dbReference type="Proteomes" id="UP001165082"/>
    </source>
</evidence>
<evidence type="ECO:0000256" key="1">
    <source>
        <dbReference type="SAM" id="MobiDB-lite"/>
    </source>
</evidence>
<feature type="domain" description="(S)-ureidoglycine aminohydrolase cupin" evidence="2">
    <location>
        <begin position="52"/>
        <end position="103"/>
    </location>
</feature>
<dbReference type="InterPro" id="IPR008579">
    <property type="entry name" value="UGlyAH_Cupin_dom"/>
</dbReference>
<dbReference type="OrthoDB" id="10260542at2759"/>
<dbReference type="Proteomes" id="UP001165082">
    <property type="component" value="Unassembled WGS sequence"/>
</dbReference>
<dbReference type="Gene3D" id="2.60.120.10">
    <property type="entry name" value="Jelly Rolls"/>
    <property type="match status" value="1"/>
</dbReference>
<reference evidence="3" key="1">
    <citation type="submission" date="2022-07" db="EMBL/GenBank/DDBJ databases">
        <title>Genome analysis of Parmales, a sister group of diatoms, reveals the evolutionary specialization of diatoms from phago-mixotrophs to photoautotrophs.</title>
        <authorList>
            <person name="Ban H."/>
            <person name="Sato S."/>
            <person name="Yoshikawa S."/>
            <person name="Kazumasa Y."/>
            <person name="Nakamura Y."/>
            <person name="Ichinomiya M."/>
            <person name="Saitoh K."/>
            <person name="Sato N."/>
            <person name="Blanc-Mathieu R."/>
            <person name="Endo H."/>
            <person name="Kuwata A."/>
            <person name="Ogata H."/>
        </authorList>
    </citation>
    <scope>NUCLEOTIDE SEQUENCE</scope>
</reference>
<sequence length="179" mass="19405">MSSATTASVSPATLIQKEAAADWDIWESSNHTFDTPGSAPGLGKFFFDYADNYEERVVVLEGSALLHPSDGGDAISLNAGDAVSFPQGFSCTWEVLEPMRKQYAYFDREGNKTVSNAIACDGEGCGVDCWEESYFLEEGGLDLCVSCYEKRGLTGGEYQREGTAAEVLPPSKKKQKTRA</sequence>
<gene>
    <name evidence="3" type="ORF">TrRE_jg2829</name>
</gene>
<dbReference type="InterPro" id="IPR014710">
    <property type="entry name" value="RmlC-like_jellyroll"/>
</dbReference>
<protein>
    <recommendedName>
        <fullName evidence="2">(S)-ureidoglycine aminohydrolase cupin domain-containing protein</fullName>
    </recommendedName>
</protein>
<accession>A0A9W7C8K7</accession>
<organism evidence="3 4">
    <name type="scientific">Triparma retinervis</name>
    <dbReference type="NCBI Taxonomy" id="2557542"/>
    <lineage>
        <taxon>Eukaryota</taxon>
        <taxon>Sar</taxon>
        <taxon>Stramenopiles</taxon>
        <taxon>Ochrophyta</taxon>
        <taxon>Bolidophyceae</taxon>
        <taxon>Parmales</taxon>
        <taxon>Triparmaceae</taxon>
        <taxon>Triparma</taxon>
    </lineage>
</organism>
<comment type="caution">
    <text evidence="3">The sequence shown here is derived from an EMBL/GenBank/DDBJ whole genome shotgun (WGS) entry which is preliminary data.</text>
</comment>
<evidence type="ECO:0000259" key="2">
    <source>
        <dbReference type="Pfam" id="PF05899"/>
    </source>
</evidence>
<proteinExistence type="predicted"/>
<feature type="region of interest" description="Disordered" evidence="1">
    <location>
        <begin position="159"/>
        <end position="179"/>
    </location>
</feature>
<keyword evidence="4" id="KW-1185">Reference proteome</keyword>